<dbReference type="EMBL" id="JAVHNR010000001">
    <property type="protein sequence ID" value="KAK6355955.1"/>
    <property type="molecule type" value="Genomic_DNA"/>
</dbReference>
<feature type="transmembrane region" description="Helical" evidence="8">
    <location>
        <begin position="6"/>
        <end position="23"/>
    </location>
</feature>
<evidence type="ECO:0000313" key="10">
    <source>
        <dbReference type="EMBL" id="KAK6355955.1"/>
    </source>
</evidence>
<dbReference type="InterPro" id="IPR032805">
    <property type="entry name" value="Wax_synthase_dom"/>
</dbReference>
<gene>
    <name evidence="10" type="ORF">TWF718_000331</name>
</gene>
<keyword evidence="7 8" id="KW-0472">Membrane</keyword>
<reference evidence="10 11" key="1">
    <citation type="submission" date="2019-10" db="EMBL/GenBank/DDBJ databases">
        <authorList>
            <person name="Palmer J.M."/>
        </authorList>
    </citation>
    <scope>NUCLEOTIDE SEQUENCE [LARGE SCALE GENOMIC DNA]</scope>
    <source>
        <strain evidence="10 11">TWF718</strain>
    </source>
</reference>
<evidence type="ECO:0000256" key="2">
    <source>
        <dbReference type="ARBA" id="ARBA00005179"/>
    </source>
</evidence>
<feature type="transmembrane region" description="Helical" evidence="8">
    <location>
        <begin position="372"/>
        <end position="394"/>
    </location>
</feature>
<dbReference type="GO" id="GO:0006629">
    <property type="term" value="P:lipid metabolic process"/>
    <property type="evidence" value="ECO:0007669"/>
    <property type="project" value="InterPro"/>
</dbReference>
<dbReference type="GO" id="GO:0008374">
    <property type="term" value="F:O-acyltransferase activity"/>
    <property type="evidence" value="ECO:0007669"/>
    <property type="project" value="InterPro"/>
</dbReference>
<evidence type="ECO:0000256" key="8">
    <source>
        <dbReference type="SAM" id="Phobius"/>
    </source>
</evidence>
<feature type="transmembrane region" description="Helical" evidence="8">
    <location>
        <begin position="293"/>
        <end position="314"/>
    </location>
</feature>
<dbReference type="InterPro" id="IPR044851">
    <property type="entry name" value="Wax_synthase"/>
</dbReference>
<dbReference type="GO" id="GO:0016020">
    <property type="term" value="C:membrane"/>
    <property type="evidence" value="ECO:0007669"/>
    <property type="project" value="UniProtKB-SubCell"/>
</dbReference>
<feature type="domain" description="Wax synthase" evidence="9">
    <location>
        <begin position="236"/>
        <end position="316"/>
    </location>
</feature>
<keyword evidence="11" id="KW-1185">Reference proteome</keyword>
<evidence type="ECO:0000256" key="6">
    <source>
        <dbReference type="ARBA" id="ARBA00022989"/>
    </source>
</evidence>
<dbReference type="Pfam" id="PF13813">
    <property type="entry name" value="MBOAT_2"/>
    <property type="match status" value="1"/>
</dbReference>
<name>A0AAN8N7U7_9PEZI</name>
<evidence type="ECO:0000313" key="11">
    <source>
        <dbReference type="Proteomes" id="UP001313282"/>
    </source>
</evidence>
<comment type="subcellular location">
    <subcellularLocation>
        <location evidence="1">Membrane</location>
        <topology evidence="1">Multi-pass membrane protein</topology>
    </subcellularLocation>
</comment>
<evidence type="ECO:0000256" key="7">
    <source>
        <dbReference type="ARBA" id="ARBA00023136"/>
    </source>
</evidence>
<evidence type="ECO:0000256" key="3">
    <source>
        <dbReference type="ARBA" id="ARBA00007282"/>
    </source>
</evidence>
<organism evidence="10 11">
    <name type="scientific">Orbilia javanica</name>
    <dbReference type="NCBI Taxonomy" id="47235"/>
    <lineage>
        <taxon>Eukaryota</taxon>
        <taxon>Fungi</taxon>
        <taxon>Dikarya</taxon>
        <taxon>Ascomycota</taxon>
        <taxon>Pezizomycotina</taxon>
        <taxon>Orbiliomycetes</taxon>
        <taxon>Orbiliales</taxon>
        <taxon>Orbiliaceae</taxon>
        <taxon>Orbilia</taxon>
    </lineage>
</organism>
<comment type="caution">
    <text evidence="10">The sequence shown here is derived from an EMBL/GenBank/DDBJ whole genome shotgun (WGS) entry which is preliminary data.</text>
</comment>
<accession>A0AAN8N7U7</accession>
<comment type="similarity">
    <text evidence="3">Belongs to the wax synthase family.</text>
</comment>
<proteinExistence type="inferred from homology"/>
<evidence type="ECO:0000256" key="5">
    <source>
        <dbReference type="ARBA" id="ARBA00022692"/>
    </source>
</evidence>
<keyword evidence="6 8" id="KW-1133">Transmembrane helix</keyword>
<comment type="pathway">
    <text evidence="2">Secondary metabolite biosynthesis.</text>
</comment>
<dbReference type="PANTHER" id="PTHR31595:SF57">
    <property type="entry name" value="OS04G0481900 PROTEIN"/>
    <property type="match status" value="1"/>
</dbReference>
<feature type="transmembrane region" description="Helical" evidence="8">
    <location>
        <begin position="334"/>
        <end position="360"/>
    </location>
</feature>
<dbReference type="PANTHER" id="PTHR31595">
    <property type="entry name" value="LONG-CHAIN-ALCOHOL O-FATTY-ACYLTRANSFERASE 3-RELATED"/>
    <property type="match status" value="1"/>
</dbReference>
<keyword evidence="5 8" id="KW-0812">Transmembrane</keyword>
<dbReference type="AlphaFoldDB" id="A0AAN8N7U7"/>
<keyword evidence="4" id="KW-0808">Transferase</keyword>
<feature type="transmembrane region" description="Helical" evidence="8">
    <location>
        <begin position="141"/>
        <end position="158"/>
    </location>
</feature>
<evidence type="ECO:0000256" key="1">
    <source>
        <dbReference type="ARBA" id="ARBA00004141"/>
    </source>
</evidence>
<feature type="transmembrane region" description="Helical" evidence="8">
    <location>
        <begin position="197"/>
        <end position="230"/>
    </location>
</feature>
<protein>
    <recommendedName>
        <fullName evidence="9">Wax synthase domain-containing protein</fullName>
    </recommendedName>
</protein>
<sequence>MFLDSLQRAFLGLPILSIAIFALPATSFIRYALYPIPALVVLQAVLQPPTEDRDVEETYLFGLFTSALIFRLFDHLYLQGYDTSKRFYRVQQVGKVKTKLEHPQSIWGRIKWGLLLIVSQRGIGWNFEVSVPSTKYPPNRTAFVCQALFILLQIYLGLHLTKIGYEYMVGVIRQDISVAENPWIYDLCKNELFQMVIILWGWVISIVSHISLLYNIAGIICVGFGVGGFWKEIGSWPRTFGRWREVWSIRNMWGKSWHQSLRRCLNAPGEKIADALFGDPSQLSHVARLVRRYFLLFSAFACSGILHAGGVYFVTVTNPMPFEDSVPVSTRPAWYVSGYFFYVQAVAITLEDFICWVLGISTNEEEVQKSPIRWFLGTVYTHAWFVWSTTVLWIDPQLLSFGYKRLVDEDMGYIHILESIGKSTDAVPLNPWPAIIEGSSLLYQRFLKV</sequence>
<dbReference type="Proteomes" id="UP001313282">
    <property type="component" value="Unassembled WGS sequence"/>
</dbReference>
<evidence type="ECO:0000256" key="4">
    <source>
        <dbReference type="ARBA" id="ARBA00022679"/>
    </source>
</evidence>
<evidence type="ECO:0000259" key="9">
    <source>
        <dbReference type="Pfam" id="PF13813"/>
    </source>
</evidence>